<dbReference type="PROSITE" id="PS51898">
    <property type="entry name" value="TYR_RECOMBINASE"/>
    <property type="match status" value="1"/>
</dbReference>
<evidence type="ECO:0000259" key="7">
    <source>
        <dbReference type="PROSITE" id="PS51900"/>
    </source>
</evidence>
<name>A0A0B9H3V6_9GAMM</name>
<dbReference type="InterPro" id="IPR013762">
    <property type="entry name" value="Integrase-like_cat_sf"/>
</dbReference>
<dbReference type="Pfam" id="PF14659">
    <property type="entry name" value="Phage_int_SAM_3"/>
    <property type="match status" value="1"/>
</dbReference>
<evidence type="ECO:0000259" key="6">
    <source>
        <dbReference type="PROSITE" id="PS51898"/>
    </source>
</evidence>
<dbReference type="PROSITE" id="PS51900">
    <property type="entry name" value="CB"/>
    <property type="match status" value="1"/>
</dbReference>
<reference evidence="8 9" key="1">
    <citation type="submission" date="2014-12" db="EMBL/GenBank/DDBJ databases">
        <title>Genome sequencing of Photobacterium gaetbulicola AD005a.</title>
        <authorList>
            <person name="Adrian T.G.S."/>
            <person name="Chan K.G."/>
        </authorList>
    </citation>
    <scope>NUCLEOTIDE SEQUENCE [LARGE SCALE GENOMIC DNA]</scope>
    <source>
        <strain evidence="8 9">AD005a</strain>
    </source>
</reference>
<evidence type="ECO:0000256" key="1">
    <source>
        <dbReference type="ARBA" id="ARBA00008857"/>
    </source>
</evidence>
<feature type="domain" description="Tyr recombinase" evidence="6">
    <location>
        <begin position="197"/>
        <end position="383"/>
    </location>
</feature>
<dbReference type="Gene3D" id="1.10.443.10">
    <property type="entry name" value="Intergrase catalytic core"/>
    <property type="match status" value="1"/>
</dbReference>
<dbReference type="Proteomes" id="UP000031278">
    <property type="component" value="Unassembled WGS sequence"/>
</dbReference>
<gene>
    <name evidence="8" type="ORF">RJ45_00145</name>
</gene>
<evidence type="ECO:0000256" key="3">
    <source>
        <dbReference type="ARBA" id="ARBA00023125"/>
    </source>
</evidence>
<evidence type="ECO:0000313" key="9">
    <source>
        <dbReference type="Proteomes" id="UP000031278"/>
    </source>
</evidence>
<organism evidence="8 9">
    <name type="scientific">Photobacterium gaetbulicola</name>
    <dbReference type="NCBI Taxonomy" id="1295392"/>
    <lineage>
        <taxon>Bacteria</taxon>
        <taxon>Pseudomonadati</taxon>
        <taxon>Pseudomonadota</taxon>
        <taxon>Gammaproteobacteria</taxon>
        <taxon>Vibrionales</taxon>
        <taxon>Vibrionaceae</taxon>
        <taxon>Photobacterium</taxon>
    </lineage>
</organism>
<evidence type="ECO:0000256" key="4">
    <source>
        <dbReference type="ARBA" id="ARBA00023172"/>
    </source>
</evidence>
<dbReference type="InterPro" id="IPR002104">
    <property type="entry name" value="Integrase_catalytic"/>
</dbReference>
<dbReference type="InterPro" id="IPR004107">
    <property type="entry name" value="Integrase_SAM-like_N"/>
</dbReference>
<keyword evidence="2" id="KW-0229">DNA integration</keyword>
<dbReference type="GO" id="GO:0003677">
    <property type="term" value="F:DNA binding"/>
    <property type="evidence" value="ECO:0007669"/>
    <property type="project" value="UniProtKB-UniRule"/>
</dbReference>
<dbReference type="GO" id="GO:0006310">
    <property type="term" value="P:DNA recombination"/>
    <property type="evidence" value="ECO:0007669"/>
    <property type="project" value="UniProtKB-KW"/>
</dbReference>
<dbReference type="CDD" id="cd01189">
    <property type="entry name" value="INT_ICEBs1_C_like"/>
    <property type="match status" value="1"/>
</dbReference>
<dbReference type="PANTHER" id="PTHR30629">
    <property type="entry name" value="PROPHAGE INTEGRASE"/>
    <property type="match status" value="1"/>
</dbReference>
<sequence>MGVINIRSDKLVIDFRFKGQRCREQTQLTDTPTNRRRLEKLLKCIEAEITLGTFDYAKYFPKSKKVEKFAVLAERKRKAKAYFESPDAPRLNEFAEIWLSEKQIEWRKGHYEDVDGILRKYIIPMFGSKKISAITKQQILSFRSTLAKVPGRKGRVLSPSRINHIMTPLRMMLNEAADRYEFTSPWKNIKALKVGRTEVDPFNLQEVELVIQSAPANFKTYYITRFFTGLRTGEIDGLMWKDVDLINKTITVNHSLVRGELSELKTEGSYRVVLLPDRVVEALYGHKKTSSLKDKYVFTNAKHLPLNYQVISRSVWYPTLRKAGLRPRTPYQTRHTYATLLLASGESPEWIANQMGHTTTTMLFRVYSRYVPNLTRRDGSAFERFLQQGGEI</sequence>
<accession>A0A0B9H3V6</accession>
<evidence type="ECO:0000313" key="8">
    <source>
        <dbReference type="EMBL" id="KHT65596.1"/>
    </source>
</evidence>
<evidence type="ECO:0000256" key="2">
    <source>
        <dbReference type="ARBA" id="ARBA00022908"/>
    </source>
</evidence>
<dbReference type="EMBL" id="JWLZ01000001">
    <property type="protein sequence ID" value="KHT65596.1"/>
    <property type="molecule type" value="Genomic_DNA"/>
</dbReference>
<proteinExistence type="inferred from homology"/>
<dbReference type="InterPro" id="IPR022000">
    <property type="entry name" value="Min27-like_integrase_DNA_bind"/>
</dbReference>
<keyword evidence="3 5" id="KW-0238">DNA-binding</keyword>
<dbReference type="Pfam" id="PF00589">
    <property type="entry name" value="Phage_integrase"/>
    <property type="match status" value="1"/>
</dbReference>
<dbReference type="Gene3D" id="1.10.150.130">
    <property type="match status" value="1"/>
</dbReference>
<protein>
    <submittedName>
        <fullName evidence="8">Integrase</fullName>
    </submittedName>
</protein>
<dbReference type="InterPro" id="IPR044068">
    <property type="entry name" value="CB"/>
</dbReference>
<dbReference type="InterPro" id="IPR010998">
    <property type="entry name" value="Integrase_recombinase_N"/>
</dbReference>
<evidence type="ECO:0000256" key="5">
    <source>
        <dbReference type="PROSITE-ProRule" id="PRU01248"/>
    </source>
</evidence>
<dbReference type="PANTHER" id="PTHR30629:SF2">
    <property type="entry name" value="PROPHAGE INTEGRASE INTS-RELATED"/>
    <property type="match status" value="1"/>
</dbReference>
<feature type="domain" description="Core-binding (CB)" evidence="7">
    <location>
        <begin position="89"/>
        <end position="177"/>
    </location>
</feature>
<dbReference type="GO" id="GO:0015074">
    <property type="term" value="P:DNA integration"/>
    <property type="evidence" value="ECO:0007669"/>
    <property type="project" value="UniProtKB-KW"/>
</dbReference>
<dbReference type="SUPFAM" id="SSF56349">
    <property type="entry name" value="DNA breaking-rejoining enzymes"/>
    <property type="match status" value="1"/>
</dbReference>
<comment type="similarity">
    <text evidence="1">Belongs to the 'phage' integrase family.</text>
</comment>
<dbReference type="AlphaFoldDB" id="A0A0B9H3V6"/>
<dbReference type="Pfam" id="PF12167">
    <property type="entry name" value="Arm-DNA-bind_2"/>
    <property type="match status" value="1"/>
</dbReference>
<dbReference type="InterPro" id="IPR050808">
    <property type="entry name" value="Phage_Integrase"/>
</dbReference>
<dbReference type="InterPro" id="IPR011010">
    <property type="entry name" value="DNA_brk_join_enz"/>
</dbReference>
<keyword evidence="4" id="KW-0233">DNA recombination</keyword>
<comment type="caution">
    <text evidence="8">The sequence shown here is derived from an EMBL/GenBank/DDBJ whole genome shotgun (WGS) entry which is preliminary data.</text>
</comment>